<dbReference type="EMBL" id="CP003191">
    <property type="protein sequence ID" value="AEW19779.1"/>
    <property type="molecule type" value="Genomic_DNA"/>
</dbReference>
<organism evidence="1 2">
    <name type="scientific">Tannerella forsythia (strain ATCC 43037 / JCM 10827 / CCUG 21028 A / KCTC 5666 / FDC 338)</name>
    <name type="common">Bacteroides forsythus</name>
    <dbReference type="NCBI Taxonomy" id="203275"/>
    <lineage>
        <taxon>Bacteria</taxon>
        <taxon>Pseudomonadati</taxon>
        <taxon>Bacteroidota</taxon>
        <taxon>Bacteroidia</taxon>
        <taxon>Bacteroidales</taxon>
        <taxon>Tannerellaceae</taxon>
        <taxon>Tannerella</taxon>
    </lineage>
</organism>
<accession>G8UNX6</accession>
<evidence type="ECO:0000313" key="2">
    <source>
        <dbReference type="Proteomes" id="UP000005436"/>
    </source>
</evidence>
<dbReference type="STRING" id="203275.BFO_0818"/>
<sequence length="88" mass="10082">MSEKGYFFMLLVSFSVTDIPIPPSGFFQKSNRNNKNTDVIIIHNSCLNLDNGCKVKEKRCNCKIFVRIIAEKISKTKKWEMSIPVLLA</sequence>
<gene>
    <name evidence="1" type="ordered locus">BFO_0818</name>
</gene>
<dbReference type="PATRIC" id="fig|203275.8.peg.731"/>
<proteinExistence type="predicted"/>
<protein>
    <submittedName>
        <fullName evidence="1">Uncharacterized protein</fullName>
    </submittedName>
</protein>
<dbReference type="KEGG" id="tfo:BFO_0818"/>
<evidence type="ECO:0000313" key="1">
    <source>
        <dbReference type="EMBL" id="AEW19779.1"/>
    </source>
</evidence>
<dbReference type="HOGENOM" id="CLU_2467944_0_0_10"/>
<keyword evidence="2" id="KW-1185">Reference proteome</keyword>
<reference evidence="2" key="1">
    <citation type="submission" date="2011-12" db="EMBL/GenBank/DDBJ databases">
        <title>Complete sequence of Tannerella forsythia ATCC 43037.</title>
        <authorList>
            <person name="Dewhirst F."/>
            <person name="Tanner A."/>
            <person name="Izard J."/>
            <person name="Brinkac L."/>
            <person name="Durkin A.S."/>
            <person name="Hostetler J."/>
            <person name="Shetty J."/>
            <person name="Torralba M."/>
            <person name="Gill S."/>
            <person name="Nelson K."/>
        </authorList>
    </citation>
    <scope>NUCLEOTIDE SEQUENCE [LARGE SCALE GENOMIC DNA]</scope>
    <source>
        <strain evidence="2">ATCC 43037 / JCM 10827 / CCUG 33226 / KCTC 5666 / FDC 338</strain>
    </source>
</reference>
<dbReference type="Proteomes" id="UP000005436">
    <property type="component" value="Chromosome"/>
</dbReference>
<name>G8UNX6_TANFA</name>
<dbReference type="AlphaFoldDB" id="G8UNX6"/>